<sequence length="172" mass="19594">MDNDPKHPLKVHVWAGISKRCATPILIFDGIINGQFFTDHILRDTFLLYVRRNFRTNIASKWTTTQNILLRFMCGLVSAKDDALHQFYYSTVLFYKWTVLYRPHTEGHLPAVIVLQTEFSGPTSLPNGQRPKTQQDSLERLLTTQSQATPGLLAVASDDDTDEENTIPADSW</sequence>
<dbReference type="EMBL" id="UYJE01005860">
    <property type="protein sequence ID" value="VDI41056.1"/>
    <property type="molecule type" value="Genomic_DNA"/>
</dbReference>
<dbReference type="OrthoDB" id="2446547at2759"/>
<accession>A0A8B6EYG1</accession>
<evidence type="ECO:0000313" key="3">
    <source>
        <dbReference type="Proteomes" id="UP000596742"/>
    </source>
</evidence>
<keyword evidence="3" id="KW-1185">Reference proteome</keyword>
<proteinExistence type="predicted"/>
<evidence type="ECO:0000256" key="1">
    <source>
        <dbReference type="SAM" id="MobiDB-lite"/>
    </source>
</evidence>
<organism evidence="2 3">
    <name type="scientific">Mytilus galloprovincialis</name>
    <name type="common">Mediterranean mussel</name>
    <dbReference type="NCBI Taxonomy" id="29158"/>
    <lineage>
        <taxon>Eukaryota</taxon>
        <taxon>Metazoa</taxon>
        <taxon>Spiralia</taxon>
        <taxon>Lophotrochozoa</taxon>
        <taxon>Mollusca</taxon>
        <taxon>Bivalvia</taxon>
        <taxon>Autobranchia</taxon>
        <taxon>Pteriomorphia</taxon>
        <taxon>Mytilida</taxon>
        <taxon>Mytiloidea</taxon>
        <taxon>Mytilidae</taxon>
        <taxon>Mytilinae</taxon>
        <taxon>Mytilus</taxon>
    </lineage>
</organism>
<name>A0A8B6EYG1_MYTGA</name>
<dbReference type="AlphaFoldDB" id="A0A8B6EYG1"/>
<reference evidence="2" key="1">
    <citation type="submission" date="2018-11" db="EMBL/GenBank/DDBJ databases">
        <authorList>
            <person name="Alioto T."/>
            <person name="Alioto T."/>
        </authorList>
    </citation>
    <scope>NUCLEOTIDE SEQUENCE</scope>
</reference>
<gene>
    <name evidence="2" type="ORF">MGAL_10B034398</name>
</gene>
<feature type="compositionally biased region" description="Polar residues" evidence="1">
    <location>
        <begin position="122"/>
        <end position="149"/>
    </location>
</feature>
<evidence type="ECO:0000313" key="2">
    <source>
        <dbReference type="EMBL" id="VDI41056.1"/>
    </source>
</evidence>
<feature type="region of interest" description="Disordered" evidence="1">
    <location>
        <begin position="122"/>
        <end position="172"/>
    </location>
</feature>
<protein>
    <submittedName>
        <fullName evidence="2">Uncharacterized protein</fullName>
    </submittedName>
</protein>
<dbReference type="Proteomes" id="UP000596742">
    <property type="component" value="Unassembled WGS sequence"/>
</dbReference>
<comment type="caution">
    <text evidence="2">The sequence shown here is derived from an EMBL/GenBank/DDBJ whole genome shotgun (WGS) entry which is preliminary data.</text>
</comment>